<dbReference type="GO" id="GO:0001727">
    <property type="term" value="F:lipid kinase activity"/>
    <property type="evidence" value="ECO:0007669"/>
    <property type="project" value="TreeGrafter"/>
</dbReference>
<evidence type="ECO:0000259" key="1">
    <source>
        <dbReference type="PROSITE" id="PS50146"/>
    </source>
</evidence>
<dbReference type="PANTHER" id="PTHR12358">
    <property type="entry name" value="SPHINGOSINE KINASE"/>
    <property type="match status" value="1"/>
</dbReference>
<dbReference type="VEuPathDB" id="FungiDB:B1J91_G02519g"/>
<feature type="domain" description="DAGKc" evidence="1">
    <location>
        <begin position="46"/>
        <end position="189"/>
    </location>
</feature>
<evidence type="ECO:0000313" key="2">
    <source>
        <dbReference type="EMBL" id="KTB07542.1"/>
    </source>
</evidence>
<gene>
    <name evidence="2" type="ORF">AO440_001587</name>
</gene>
<dbReference type="SUPFAM" id="SSF111331">
    <property type="entry name" value="NAD kinase/diacylglycerol kinase-like"/>
    <property type="match status" value="1"/>
</dbReference>
<dbReference type="VEuPathDB" id="FungiDB:CAGL0G02519g"/>
<comment type="caution">
    <text evidence="2">The sequence shown here is derived from an EMBL/GenBank/DDBJ whole genome shotgun (WGS) entry which is preliminary data.</text>
</comment>
<name>A0A0W0D6U1_CANGB</name>
<keyword evidence="2" id="KW-0808">Transferase</keyword>
<dbReference type="GO" id="GO:0046512">
    <property type="term" value="P:sphingosine biosynthetic process"/>
    <property type="evidence" value="ECO:0007669"/>
    <property type="project" value="TreeGrafter"/>
</dbReference>
<dbReference type="InterPro" id="IPR050187">
    <property type="entry name" value="Lipid_Phosphate_FormReg"/>
</dbReference>
<dbReference type="InterPro" id="IPR001206">
    <property type="entry name" value="Diacylglycerol_kinase_cat_dom"/>
</dbReference>
<dbReference type="InterPro" id="IPR017438">
    <property type="entry name" value="ATP-NAD_kinase_N"/>
</dbReference>
<dbReference type="Gene3D" id="3.40.50.10330">
    <property type="entry name" value="Probable inorganic polyphosphate/atp-NAD kinase, domain 1"/>
    <property type="match status" value="1"/>
</dbReference>
<keyword evidence="2" id="KW-0418">Kinase</keyword>
<dbReference type="EMBL" id="LLZZ01000107">
    <property type="protein sequence ID" value="KTB07542.1"/>
    <property type="molecule type" value="Genomic_DNA"/>
</dbReference>
<dbReference type="Pfam" id="PF00781">
    <property type="entry name" value="DAGK_cat"/>
    <property type="match status" value="1"/>
</dbReference>
<proteinExistence type="predicted"/>
<dbReference type="InterPro" id="IPR016064">
    <property type="entry name" value="NAD/diacylglycerol_kinase_sf"/>
</dbReference>
<dbReference type="PROSITE" id="PS50146">
    <property type="entry name" value="DAGK"/>
    <property type="match status" value="1"/>
</dbReference>
<evidence type="ECO:0000313" key="3">
    <source>
        <dbReference type="Proteomes" id="UP000054886"/>
    </source>
</evidence>
<reference evidence="2 3" key="1">
    <citation type="submission" date="2015-10" db="EMBL/GenBank/DDBJ databases">
        <title>Draft genomes sequences of Candida glabrata isolates 1A, 1B, 2A, 2B, 3A and 3B.</title>
        <authorList>
            <person name="Haavelsrud O.E."/>
            <person name="Gaustad P."/>
        </authorList>
    </citation>
    <scope>NUCLEOTIDE SEQUENCE [LARGE SCALE GENOMIC DNA]</scope>
    <source>
        <strain evidence="2">910700640</strain>
    </source>
</reference>
<dbReference type="PANTHER" id="PTHR12358:SF108">
    <property type="entry name" value="DAGKC DOMAIN-CONTAINING PROTEIN"/>
    <property type="match status" value="1"/>
</dbReference>
<dbReference type="VEuPathDB" id="FungiDB:GVI51_G02365"/>
<dbReference type="Proteomes" id="UP000054886">
    <property type="component" value="Unassembled WGS sequence"/>
</dbReference>
<dbReference type="GO" id="GO:0005737">
    <property type="term" value="C:cytoplasm"/>
    <property type="evidence" value="ECO:0007669"/>
    <property type="project" value="TreeGrafter"/>
</dbReference>
<sequence length="378" mass="42734">MAAIVELCRNNGIKYSVEIVEVKGKVESYKLIKANDRSTDCFLKFDRDTQIIVIDSVKSGTSRNDRSDLYKLVIEPLFQSLGVEYKYIKTESENSIRDFARRTSFQSGFKYDILFLSGDTSISEFINALATTILRSAKYRISILPVPLGSGNALATSLGFKTPLQALITYLNSNKKCSPLPLYDAQLPNSTSMIFFIILSLGFHANLLHCAEDPKYKSMGVERFQVASKTVFESYDLNVGIAVNGLQSQSYSYFAVIAAPNLEPTYKPSPKSSVLKKELHILGYKAGICLEDLQDKIMRGYHNKDGEDIQEIGTIYQCFQKNLELSIKTGHNAPKYRYDMCIDGYLLNLEDCNSKDNEYKILIRFIDDHAIMVYQNQM</sequence>
<dbReference type="VEuPathDB" id="FungiDB:GWK60_G02365"/>
<accession>A0A0W0D6U1</accession>
<dbReference type="GO" id="GO:0016020">
    <property type="term" value="C:membrane"/>
    <property type="evidence" value="ECO:0007669"/>
    <property type="project" value="TreeGrafter"/>
</dbReference>
<organism evidence="2 3">
    <name type="scientific">Candida glabrata</name>
    <name type="common">Yeast</name>
    <name type="synonym">Torulopsis glabrata</name>
    <dbReference type="NCBI Taxonomy" id="5478"/>
    <lineage>
        <taxon>Eukaryota</taxon>
        <taxon>Fungi</taxon>
        <taxon>Dikarya</taxon>
        <taxon>Ascomycota</taxon>
        <taxon>Saccharomycotina</taxon>
        <taxon>Saccharomycetes</taxon>
        <taxon>Saccharomycetales</taxon>
        <taxon>Saccharomycetaceae</taxon>
        <taxon>Nakaseomyces</taxon>
    </lineage>
</organism>
<protein>
    <submittedName>
        <fullName evidence="2">Sphingosine kinase B (Dictyostelium discoideum)</fullName>
    </submittedName>
</protein>
<dbReference type="AlphaFoldDB" id="A0A0W0D6U1"/>